<feature type="signal peptide" evidence="2">
    <location>
        <begin position="1"/>
        <end position="27"/>
    </location>
</feature>
<evidence type="ECO:0000256" key="1">
    <source>
        <dbReference type="SAM" id="MobiDB-lite"/>
    </source>
</evidence>
<evidence type="ECO:0000256" key="2">
    <source>
        <dbReference type="SAM" id="SignalP"/>
    </source>
</evidence>
<feature type="chain" id="PRO_5015447655" evidence="2">
    <location>
        <begin position="28"/>
        <end position="146"/>
    </location>
</feature>
<protein>
    <submittedName>
        <fullName evidence="3">Uncharacterized protein</fullName>
    </submittedName>
</protein>
<dbReference type="RefSeq" id="WP_105062596.1">
    <property type="nucleotide sequence ID" value="NZ_MSCJ01000003.1"/>
</dbReference>
<comment type="caution">
    <text evidence="3">The sequence shown here is derived from an EMBL/GenBank/DDBJ whole genome shotgun (WGS) entry which is preliminary data.</text>
</comment>
<organism evidence="3 4">
    <name type="scientific">Photobacterium angustum</name>
    <dbReference type="NCBI Taxonomy" id="661"/>
    <lineage>
        <taxon>Bacteria</taxon>
        <taxon>Pseudomonadati</taxon>
        <taxon>Pseudomonadota</taxon>
        <taxon>Gammaproteobacteria</taxon>
        <taxon>Vibrionales</taxon>
        <taxon>Vibrionaceae</taxon>
        <taxon>Photobacterium</taxon>
    </lineage>
</organism>
<feature type="compositionally biased region" description="Polar residues" evidence="1">
    <location>
        <begin position="118"/>
        <end position="132"/>
    </location>
</feature>
<proteinExistence type="predicted"/>
<keyword evidence="2" id="KW-0732">Signal</keyword>
<evidence type="ECO:0000313" key="4">
    <source>
        <dbReference type="Proteomes" id="UP000238730"/>
    </source>
</evidence>
<reference evidence="3 4" key="1">
    <citation type="submission" date="2016-12" db="EMBL/GenBank/DDBJ databases">
        <title>Diversity of luminous bacteria.</title>
        <authorList>
            <person name="Yoshizawa S."/>
            <person name="Kogure K."/>
        </authorList>
    </citation>
    <scope>NUCLEOTIDE SEQUENCE [LARGE SCALE GENOMIC DNA]</scope>
    <source>
        <strain evidence="3 4">LC1-200</strain>
    </source>
</reference>
<dbReference type="OrthoDB" id="5824080at2"/>
<evidence type="ECO:0000313" key="3">
    <source>
        <dbReference type="EMBL" id="PQJ62832.1"/>
    </source>
</evidence>
<dbReference type="AlphaFoldDB" id="A0A2S7VM27"/>
<sequence>MSTFKSKSPLTMLTSIVLLSLSTTVFASISDINRAVENSRHLEPGETFVLDQPCKLFNNYEHKIYHCTAMIGPLSLIKDQELDAIKSDDELLYRDVAFVRKEDGQPVFRLLAREAKTPEQTPQISSNEPSKQSAKKQLSHVGFLAK</sequence>
<feature type="region of interest" description="Disordered" evidence="1">
    <location>
        <begin position="116"/>
        <end position="146"/>
    </location>
</feature>
<dbReference type="Proteomes" id="UP000238730">
    <property type="component" value="Unassembled WGS sequence"/>
</dbReference>
<gene>
    <name evidence="3" type="ORF">BTO08_21725</name>
</gene>
<accession>A0A2S7VM27</accession>
<dbReference type="EMBL" id="MSCJ01000003">
    <property type="protein sequence ID" value="PQJ62832.1"/>
    <property type="molecule type" value="Genomic_DNA"/>
</dbReference>
<name>A0A2S7VM27_PHOAN</name>